<dbReference type="SUPFAM" id="SSF52141">
    <property type="entry name" value="Uracil-DNA glycosylase-like"/>
    <property type="match status" value="1"/>
</dbReference>
<gene>
    <name evidence="6" type="primary">TDG</name>
    <name evidence="6" type="ORF">Hypma_014702</name>
</gene>
<dbReference type="InterPro" id="IPR015637">
    <property type="entry name" value="MUG/TDG"/>
</dbReference>
<protein>
    <submittedName>
        <fullName evidence="6">G/T mismatch-specific thymine DNA glycosylase</fullName>
    </submittedName>
</protein>
<dbReference type="PANTHER" id="PTHR12159">
    <property type="entry name" value="G/T AND G/U MISMATCH-SPECIFIC DNA GLYCOSYLASE"/>
    <property type="match status" value="1"/>
</dbReference>
<dbReference type="GO" id="GO:0004844">
    <property type="term" value="F:uracil DNA N-glycosylase activity"/>
    <property type="evidence" value="ECO:0007669"/>
    <property type="project" value="TreeGrafter"/>
</dbReference>
<dbReference type="InterPro" id="IPR005122">
    <property type="entry name" value="Uracil-DNA_glycosylase-like"/>
</dbReference>
<dbReference type="PANTHER" id="PTHR12159:SF9">
    <property type="entry name" value="G_T MISMATCH-SPECIFIC THYMINE DNA GLYCOSYLASE"/>
    <property type="match status" value="1"/>
</dbReference>
<accession>A0A369J953</accession>
<dbReference type="EMBL" id="LUEZ02000090">
    <property type="protein sequence ID" value="RDB18649.1"/>
    <property type="molecule type" value="Genomic_DNA"/>
</dbReference>
<feature type="domain" description="Uracil-DNA glycosylase-like" evidence="5">
    <location>
        <begin position="111"/>
        <end position="284"/>
    </location>
</feature>
<name>A0A369J953_HYPMA</name>
<evidence type="ECO:0000256" key="2">
    <source>
        <dbReference type="ARBA" id="ARBA00022801"/>
    </source>
</evidence>
<dbReference type="Gene3D" id="3.40.470.10">
    <property type="entry name" value="Uracil-DNA glycosylase-like domain"/>
    <property type="match status" value="1"/>
</dbReference>
<feature type="compositionally biased region" description="Basic and acidic residues" evidence="4">
    <location>
        <begin position="39"/>
        <end position="60"/>
    </location>
</feature>
<evidence type="ECO:0000256" key="3">
    <source>
        <dbReference type="ARBA" id="ARBA00023204"/>
    </source>
</evidence>
<feature type="compositionally biased region" description="Polar residues" evidence="4">
    <location>
        <begin position="63"/>
        <end position="76"/>
    </location>
</feature>
<reference evidence="6" key="1">
    <citation type="submission" date="2018-04" db="EMBL/GenBank/DDBJ databases">
        <title>Whole genome sequencing of Hypsizygus marmoreus.</title>
        <authorList>
            <person name="Choi I.-G."/>
            <person name="Min B."/>
            <person name="Kim J.-G."/>
            <person name="Kim S."/>
            <person name="Oh Y.-L."/>
            <person name="Kong W.-S."/>
            <person name="Park H."/>
            <person name="Jeong J."/>
            <person name="Song E.-S."/>
        </authorList>
    </citation>
    <scope>NUCLEOTIDE SEQUENCE [LARGE SCALE GENOMIC DNA]</scope>
    <source>
        <strain evidence="6">51987-8</strain>
    </source>
</reference>
<evidence type="ECO:0000256" key="1">
    <source>
        <dbReference type="ARBA" id="ARBA00022763"/>
    </source>
</evidence>
<dbReference type="GO" id="GO:0006285">
    <property type="term" value="P:base-excision repair, AP site formation"/>
    <property type="evidence" value="ECO:0007669"/>
    <property type="project" value="InterPro"/>
</dbReference>
<keyword evidence="3" id="KW-0234">DNA repair</keyword>
<keyword evidence="1" id="KW-0227">DNA damage</keyword>
<organism evidence="6 7">
    <name type="scientific">Hypsizygus marmoreus</name>
    <name type="common">White beech mushroom</name>
    <name type="synonym">Agaricus marmoreus</name>
    <dbReference type="NCBI Taxonomy" id="39966"/>
    <lineage>
        <taxon>Eukaryota</taxon>
        <taxon>Fungi</taxon>
        <taxon>Dikarya</taxon>
        <taxon>Basidiomycota</taxon>
        <taxon>Agaricomycotina</taxon>
        <taxon>Agaricomycetes</taxon>
        <taxon>Agaricomycetidae</taxon>
        <taxon>Agaricales</taxon>
        <taxon>Tricholomatineae</taxon>
        <taxon>Lyophyllaceae</taxon>
        <taxon>Hypsizygus</taxon>
    </lineage>
</organism>
<keyword evidence="7" id="KW-1185">Reference proteome</keyword>
<feature type="region of interest" description="Disordered" evidence="4">
    <location>
        <begin position="30"/>
        <end position="94"/>
    </location>
</feature>
<evidence type="ECO:0000313" key="6">
    <source>
        <dbReference type="EMBL" id="RDB18649.1"/>
    </source>
</evidence>
<dbReference type="CDD" id="cd10028">
    <property type="entry name" value="UDG-F2_TDG_MUG"/>
    <property type="match status" value="1"/>
</dbReference>
<dbReference type="OrthoDB" id="565731at2759"/>
<dbReference type="Pfam" id="PF03167">
    <property type="entry name" value="UDG"/>
    <property type="match status" value="1"/>
</dbReference>
<proteinExistence type="predicted"/>
<sequence>MMNHSPTESDEDESATVTVDAAGFQASIASFAFNPSPRRSRDAGEYSEAESPKKRLRIDEGIDQTTIVTRLTRSTASSPGPSPKKKKKRARGYATPETYAHLRELQDILSEGLDVVFCGINPGQKSAEIGHHFGHPTNHFWGCLHESGLTLERLSPEEDHTMPERFSLGLTNLVDRATAEQSELSAEEQAAGVPAFLSKVARYRPRVVCFIGLGIAKVVHTQLRLPKEIKGVKVEKPKEGLQVYKMVYSDADGSEARISETLFYAIPSTSGRVVTPQRAKKVEMFANLKLLVEQVKQNNLTTDHMHAVAIADAAL</sequence>
<dbReference type="AlphaFoldDB" id="A0A369J953"/>
<dbReference type="GO" id="GO:0008263">
    <property type="term" value="F:pyrimidine-specific mismatch base pair DNA N-glycosylase activity"/>
    <property type="evidence" value="ECO:0007669"/>
    <property type="project" value="TreeGrafter"/>
</dbReference>
<keyword evidence="2" id="KW-0378">Hydrolase</keyword>
<dbReference type="Proteomes" id="UP000076154">
    <property type="component" value="Unassembled WGS sequence"/>
</dbReference>
<evidence type="ECO:0000313" key="7">
    <source>
        <dbReference type="Proteomes" id="UP000076154"/>
    </source>
</evidence>
<dbReference type="InParanoid" id="A0A369J953"/>
<comment type="caution">
    <text evidence="6">The sequence shown here is derived from an EMBL/GenBank/DDBJ whole genome shotgun (WGS) entry which is preliminary data.</text>
</comment>
<dbReference type="STRING" id="39966.A0A369J953"/>
<dbReference type="InterPro" id="IPR036895">
    <property type="entry name" value="Uracil-DNA_glycosylase-like_sf"/>
</dbReference>
<evidence type="ECO:0000256" key="4">
    <source>
        <dbReference type="SAM" id="MobiDB-lite"/>
    </source>
</evidence>
<evidence type="ECO:0000259" key="5">
    <source>
        <dbReference type="Pfam" id="PF03167"/>
    </source>
</evidence>